<dbReference type="EMBL" id="BSUO01000001">
    <property type="protein sequence ID" value="GMA39093.1"/>
    <property type="molecule type" value="Genomic_DNA"/>
</dbReference>
<dbReference type="PANTHER" id="PTHR30560:SF3">
    <property type="entry name" value="TRIGGER FACTOR-LIKE PROTEIN TIG, CHLOROPLASTIC"/>
    <property type="match status" value="1"/>
</dbReference>
<gene>
    <name evidence="11 16" type="primary">tig</name>
    <name evidence="16" type="ORF">GCM10025883_11380</name>
</gene>
<evidence type="ECO:0000256" key="12">
    <source>
        <dbReference type="PROSITE-ProRule" id="PRU00277"/>
    </source>
</evidence>
<dbReference type="HAMAP" id="MF_00303">
    <property type="entry name" value="Trigger_factor_Tig"/>
    <property type="match status" value="1"/>
</dbReference>
<dbReference type="InterPro" id="IPR005215">
    <property type="entry name" value="Trig_fac"/>
</dbReference>
<evidence type="ECO:0000256" key="8">
    <source>
        <dbReference type="ARBA" id="ARBA00023235"/>
    </source>
</evidence>
<dbReference type="Pfam" id="PF00254">
    <property type="entry name" value="FKBP_C"/>
    <property type="match status" value="1"/>
</dbReference>
<comment type="similarity">
    <text evidence="2 11 13">Belongs to the FKBP-type PPIase family. Tig subfamily.</text>
</comment>
<dbReference type="RefSeq" id="WP_284303080.1">
    <property type="nucleotide sequence ID" value="NZ_BSUO01000001.1"/>
</dbReference>
<dbReference type="PANTHER" id="PTHR30560">
    <property type="entry name" value="TRIGGER FACTOR CHAPERONE AND PEPTIDYL-PROLYL CIS/TRANS ISOMERASE"/>
    <property type="match status" value="1"/>
</dbReference>
<evidence type="ECO:0000256" key="13">
    <source>
        <dbReference type="RuleBase" id="RU003914"/>
    </source>
</evidence>
<evidence type="ECO:0000256" key="1">
    <source>
        <dbReference type="ARBA" id="ARBA00000971"/>
    </source>
</evidence>
<keyword evidence="5 11" id="KW-0132">Cell division</keyword>
<dbReference type="Proteomes" id="UP001157126">
    <property type="component" value="Unassembled WGS sequence"/>
</dbReference>
<keyword evidence="9 11" id="KW-0131">Cell cycle</keyword>
<dbReference type="InterPro" id="IPR008881">
    <property type="entry name" value="Trigger_fac_ribosome-bd_bac"/>
</dbReference>
<dbReference type="SUPFAM" id="SSF109998">
    <property type="entry name" value="Triger factor/SurA peptide-binding domain-like"/>
    <property type="match status" value="1"/>
</dbReference>
<reference evidence="17" key="1">
    <citation type="journal article" date="2019" name="Int. J. Syst. Evol. Microbiol.">
        <title>The Global Catalogue of Microorganisms (GCM) 10K type strain sequencing project: providing services to taxonomists for standard genome sequencing and annotation.</title>
        <authorList>
            <consortium name="The Broad Institute Genomics Platform"/>
            <consortium name="The Broad Institute Genome Sequencing Center for Infectious Disease"/>
            <person name="Wu L."/>
            <person name="Ma J."/>
        </authorList>
    </citation>
    <scope>NUCLEOTIDE SEQUENCE [LARGE SCALE GENOMIC DNA]</scope>
    <source>
        <strain evidence="17">NBRC 113072</strain>
    </source>
</reference>
<evidence type="ECO:0000256" key="4">
    <source>
        <dbReference type="ARBA" id="ARBA00016902"/>
    </source>
</evidence>
<dbReference type="Gene3D" id="1.10.3120.10">
    <property type="entry name" value="Trigger factor, C-terminal domain"/>
    <property type="match status" value="1"/>
</dbReference>
<dbReference type="InterPro" id="IPR008880">
    <property type="entry name" value="Trigger_fac_C"/>
</dbReference>
<keyword evidence="7 11" id="KW-0143">Chaperone</keyword>
<comment type="subcellular location">
    <subcellularLocation>
        <location evidence="11">Cytoplasm</location>
    </subcellularLocation>
    <text evidence="11">About half TF is bound to the ribosome near the polypeptide exit tunnel while the other half is free in the cytoplasm.</text>
</comment>
<evidence type="ECO:0000259" key="15">
    <source>
        <dbReference type="PROSITE" id="PS50059"/>
    </source>
</evidence>
<dbReference type="SUPFAM" id="SSF54534">
    <property type="entry name" value="FKBP-like"/>
    <property type="match status" value="1"/>
</dbReference>
<dbReference type="Pfam" id="PF05698">
    <property type="entry name" value="Trigger_C"/>
    <property type="match status" value="1"/>
</dbReference>
<evidence type="ECO:0000256" key="3">
    <source>
        <dbReference type="ARBA" id="ARBA00013194"/>
    </source>
</evidence>
<dbReference type="Gene3D" id="3.10.50.40">
    <property type="match status" value="1"/>
</dbReference>
<evidence type="ECO:0000256" key="5">
    <source>
        <dbReference type="ARBA" id="ARBA00022618"/>
    </source>
</evidence>
<comment type="catalytic activity">
    <reaction evidence="1 11 12">
        <text>[protein]-peptidylproline (omega=180) = [protein]-peptidylproline (omega=0)</text>
        <dbReference type="Rhea" id="RHEA:16237"/>
        <dbReference type="Rhea" id="RHEA-COMP:10747"/>
        <dbReference type="Rhea" id="RHEA-COMP:10748"/>
        <dbReference type="ChEBI" id="CHEBI:83833"/>
        <dbReference type="ChEBI" id="CHEBI:83834"/>
        <dbReference type="EC" id="5.2.1.8"/>
    </reaction>
</comment>
<sequence length="500" mass="54648">MKSSVETLSPTRVKLTIEVPSEELKPSVDAAYKAIGSQIAIPGFRPGKVPTRIIEQRVGKGAVMQEAVNEALPKFYGDAIEENDLRPMGQPEVDLTELPMAEGEQLVFTAELDVRPTIELPEFSSIAVEVDPIAESDVDAELDRRVEELRTRFGTLVGVDRTAQEGDFVTIDLRGEIGGEEIDNVEGVSYEIGSRTMISGLDDALVGMSVDEEKDFTAPLAGGDHEGEDAEITVTLRTLKERELPELDDDFAQMASEFDTLEELKADLRTQAEQAQSFQQGLAARDKILERLLEDLEIPVPDSVVEAEVEAHFADGSHETEDADHRAEVHENTVKALRTQLLLDAIAEKTEVTVSQQELIEYIIMTAQQYGMDPSQLAQAMDDNQQAGAMAAEVARRKALASVMEEAKVTDTNGDVVDLSATVEVGDEDDEVEAPASDAPESDDDSTESDAEVDAEKAEKKKAEKKKADKKDKGEKKDKADKKPEKKDKKSDEGSADDSK</sequence>
<comment type="function">
    <text evidence="11">Involved in protein export. Acts as a chaperone by maintaining the newly synthesized protein in an open conformation. Functions as a peptidyl-prolyl cis-trans isomerase.</text>
</comment>
<proteinExistence type="inferred from homology"/>
<dbReference type="EC" id="5.2.1.8" evidence="3 11"/>
<dbReference type="InterPro" id="IPR027304">
    <property type="entry name" value="Trigger_fact/SurA_dom_sf"/>
</dbReference>
<evidence type="ECO:0000313" key="16">
    <source>
        <dbReference type="EMBL" id="GMA39093.1"/>
    </source>
</evidence>
<dbReference type="SUPFAM" id="SSF102735">
    <property type="entry name" value="Trigger factor ribosome-binding domain"/>
    <property type="match status" value="1"/>
</dbReference>
<evidence type="ECO:0000256" key="2">
    <source>
        <dbReference type="ARBA" id="ARBA00005464"/>
    </source>
</evidence>
<dbReference type="PIRSF" id="PIRSF003095">
    <property type="entry name" value="Trigger_factor"/>
    <property type="match status" value="1"/>
</dbReference>
<evidence type="ECO:0000256" key="6">
    <source>
        <dbReference type="ARBA" id="ARBA00023110"/>
    </source>
</evidence>
<feature type="region of interest" description="Disordered" evidence="14">
    <location>
        <begin position="415"/>
        <end position="500"/>
    </location>
</feature>
<dbReference type="NCBIfam" id="TIGR00115">
    <property type="entry name" value="tig"/>
    <property type="match status" value="1"/>
</dbReference>
<dbReference type="InterPro" id="IPR046357">
    <property type="entry name" value="PPIase_dom_sf"/>
</dbReference>
<protein>
    <recommendedName>
        <fullName evidence="4 11">Trigger factor</fullName>
        <shortName evidence="11">TF</shortName>
        <ecNumber evidence="3 11">5.2.1.8</ecNumber>
    </recommendedName>
    <alternativeName>
        <fullName evidence="10 11">PPIase</fullName>
    </alternativeName>
</protein>
<dbReference type="InterPro" id="IPR037041">
    <property type="entry name" value="Trigger_fac_C_sf"/>
</dbReference>
<dbReference type="InterPro" id="IPR036611">
    <property type="entry name" value="Trigger_fac_ribosome-bd_sf"/>
</dbReference>
<dbReference type="PROSITE" id="PS50059">
    <property type="entry name" value="FKBP_PPIASE"/>
    <property type="match status" value="1"/>
</dbReference>
<accession>A0ABQ6IQY1</accession>
<evidence type="ECO:0000256" key="11">
    <source>
        <dbReference type="HAMAP-Rule" id="MF_00303"/>
    </source>
</evidence>
<name>A0ABQ6IQY1_9MICO</name>
<keyword evidence="11" id="KW-0963">Cytoplasm</keyword>
<feature type="compositionally biased region" description="Basic and acidic residues" evidence="14">
    <location>
        <begin position="454"/>
        <end position="500"/>
    </location>
</feature>
<comment type="domain">
    <text evidence="11">Consists of 3 domains; the N-terminus binds the ribosome, the middle domain has PPIase activity, while the C-terminus has intrinsic chaperone activity on its own.</text>
</comment>
<dbReference type="InterPro" id="IPR001179">
    <property type="entry name" value="PPIase_FKBP_dom"/>
</dbReference>
<feature type="domain" description="PPIase FKBP-type" evidence="15">
    <location>
        <begin position="166"/>
        <end position="219"/>
    </location>
</feature>
<keyword evidence="6 11" id="KW-0697">Rotamase</keyword>
<keyword evidence="8 11" id="KW-0413">Isomerase</keyword>
<dbReference type="Gene3D" id="3.30.70.1050">
    <property type="entry name" value="Trigger factor ribosome-binding domain"/>
    <property type="match status" value="1"/>
</dbReference>
<keyword evidence="17" id="KW-1185">Reference proteome</keyword>
<evidence type="ECO:0000256" key="14">
    <source>
        <dbReference type="SAM" id="MobiDB-lite"/>
    </source>
</evidence>
<evidence type="ECO:0000256" key="10">
    <source>
        <dbReference type="ARBA" id="ARBA00029986"/>
    </source>
</evidence>
<evidence type="ECO:0000256" key="9">
    <source>
        <dbReference type="ARBA" id="ARBA00023306"/>
    </source>
</evidence>
<evidence type="ECO:0000256" key="7">
    <source>
        <dbReference type="ARBA" id="ARBA00023186"/>
    </source>
</evidence>
<comment type="caution">
    <text evidence="16">The sequence shown here is derived from an EMBL/GenBank/DDBJ whole genome shotgun (WGS) entry which is preliminary data.</text>
</comment>
<evidence type="ECO:0000313" key="17">
    <source>
        <dbReference type="Proteomes" id="UP001157126"/>
    </source>
</evidence>
<feature type="compositionally biased region" description="Acidic residues" evidence="14">
    <location>
        <begin position="440"/>
        <end position="453"/>
    </location>
</feature>
<organism evidence="16 17">
    <name type="scientific">Mobilicoccus caccae</name>
    <dbReference type="NCBI Taxonomy" id="1859295"/>
    <lineage>
        <taxon>Bacteria</taxon>
        <taxon>Bacillati</taxon>
        <taxon>Actinomycetota</taxon>
        <taxon>Actinomycetes</taxon>
        <taxon>Micrococcales</taxon>
        <taxon>Dermatophilaceae</taxon>
        <taxon>Mobilicoccus</taxon>
    </lineage>
</organism>
<dbReference type="Pfam" id="PF05697">
    <property type="entry name" value="Trigger_N"/>
    <property type="match status" value="1"/>
</dbReference>